<dbReference type="GO" id="GO:0005509">
    <property type="term" value="F:calcium ion binding"/>
    <property type="evidence" value="ECO:0007669"/>
    <property type="project" value="TreeGrafter"/>
</dbReference>
<dbReference type="AlphaFoldDB" id="A0A7V8G0B1"/>
<evidence type="ECO:0000313" key="5">
    <source>
        <dbReference type="EMBL" id="KAF1048491.1"/>
    </source>
</evidence>
<proteinExistence type="inferred from homology"/>
<feature type="binding site" evidence="3">
    <location>
        <position position="214"/>
    </location>
    <ligand>
        <name>a divalent metal cation</name>
        <dbReference type="ChEBI" id="CHEBI:60240"/>
    </ligand>
</feature>
<feature type="active site" description="Proton donor/acceptor" evidence="2">
    <location>
        <position position="214"/>
    </location>
</feature>
<dbReference type="Pfam" id="PF08450">
    <property type="entry name" value="SGL"/>
    <property type="match status" value="1"/>
</dbReference>
<dbReference type="Proteomes" id="UP000462435">
    <property type="component" value="Unassembled WGS sequence"/>
</dbReference>
<feature type="binding site" evidence="3">
    <location>
        <position position="164"/>
    </location>
    <ligand>
        <name>a divalent metal cation</name>
        <dbReference type="ChEBI" id="CHEBI:60240"/>
    </ligand>
</feature>
<keyword evidence="3" id="KW-0862">Zinc</keyword>
<comment type="similarity">
    <text evidence="1">Belongs to the SMP-30/CGR1 family.</text>
</comment>
<dbReference type="InterPro" id="IPR011042">
    <property type="entry name" value="6-blade_b-propeller_TolB-like"/>
</dbReference>
<reference evidence="6" key="1">
    <citation type="journal article" date="2020" name="MBio">
        <title>Horizontal gene transfer to a defensive symbiont with a reduced genome amongst a multipartite beetle microbiome.</title>
        <authorList>
            <person name="Waterworth S.C."/>
            <person name="Florez L.V."/>
            <person name="Rees E.R."/>
            <person name="Hertweck C."/>
            <person name="Kaltenpoth M."/>
            <person name="Kwan J.C."/>
        </authorList>
    </citation>
    <scope>NUCLEOTIDE SEQUENCE [LARGE SCALE GENOMIC DNA]</scope>
</reference>
<comment type="cofactor">
    <cofactor evidence="3">
        <name>Zn(2+)</name>
        <dbReference type="ChEBI" id="CHEBI:29105"/>
    </cofactor>
    <text evidence="3">Binds 1 divalent metal cation per subunit.</text>
</comment>
<feature type="binding site" evidence="3">
    <location>
        <position position="116"/>
    </location>
    <ligand>
        <name>substrate</name>
    </ligand>
</feature>
<dbReference type="InterPro" id="IPR013658">
    <property type="entry name" value="SGL"/>
</dbReference>
<dbReference type="GO" id="GO:0019853">
    <property type="term" value="P:L-ascorbic acid biosynthetic process"/>
    <property type="evidence" value="ECO:0007669"/>
    <property type="project" value="TreeGrafter"/>
</dbReference>
<dbReference type="PANTHER" id="PTHR10907">
    <property type="entry name" value="REGUCALCIN"/>
    <property type="match status" value="1"/>
</dbReference>
<keyword evidence="3" id="KW-0479">Metal-binding</keyword>
<dbReference type="PANTHER" id="PTHR10907:SF47">
    <property type="entry name" value="REGUCALCIN"/>
    <property type="match status" value="1"/>
</dbReference>
<evidence type="ECO:0000256" key="3">
    <source>
        <dbReference type="PIRSR" id="PIRSR605511-2"/>
    </source>
</evidence>
<name>A0A7V8G0B1_9BURK</name>
<accession>A0A7V8G0B1</accession>
<evidence type="ECO:0000259" key="4">
    <source>
        <dbReference type="Pfam" id="PF08450"/>
    </source>
</evidence>
<comment type="caution">
    <text evidence="5">The sequence shown here is derived from an EMBL/GenBank/DDBJ whole genome shotgun (WGS) entry which is preliminary data.</text>
</comment>
<feature type="domain" description="SMP-30/Gluconolactonase/LRE-like region" evidence="4">
    <location>
        <begin position="28"/>
        <end position="273"/>
    </location>
</feature>
<dbReference type="EMBL" id="WNDX01000004">
    <property type="protein sequence ID" value="KAF1048491.1"/>
    <property type="molecule type" value="Genomic_DNA"/>
</dbReference>
<feature type="binding site" evidence="3">
    <location>
        <position position="114"/>
    </location>
    <ligand>
        <name>substrate</name>
    </ligand>
</feature>
<dbReference type="GO" id="GO:0004341">
    <property type="term" value="F:gluconolactonase activity"/>
    <property type="evidence" value="ECO:0007669"/>
    <property type="project" value="TreeGrafter"/>
</dbReference>
<organism evidence="5 6">
    <name type="scientific">Herbaspirillum frisingense</name>
    <dbReference type="NCBI Taxonomy" id="92645"/>
    <lineage>
        <taxon>Bacteria</taxon>
        <taxon>Pseudomonadati</taxon>
        <taxon>Pseudomonadota</taxon>
        <taxon>Betaproteobacteria</taxon>
        <taxon>Burkholderiales</taxon>
        <taxon>Oxalobacteraceae</taxon>
        <taxon>Herbaspirillum</taxon>
    </lineage>
</organism>
<feature type="binding site" evidence="3">
    <location>
        <position position="134"/>
    </location>
    <ligand>
        <name>substrate</name>
    </ligand>
</feature>
<evidence type="ECO:0000256" key="2">
    <source>
        <dbReference type="PIRSR" id="PIRSR605511-1"/>
    </source>
</evidence>
<dbReference type="Gene3D" id="2.120.10.30">
    <property type="entry name" value="TolB, C-terminal domain"/>
    <property type="match status" value="1"/>
</dbReference>
<feature type="binding site" evidence="3">
    <location>
        <position position="30"/>
    </location>
    <ligand>
        <name>a divalent metal cation</name>
        <dbReference type="ChEBI" id="CHEBI:60240"/>
    </ligand>
</feature>
<dbReference type="SUPFAM" id="SSF63829">
    <property type="entry name" value="Calcium-dependent phosphotriesterase"/>
    <property type="match status" value="1"/>
</dbReference>
<gene>
    <name evidence="5" type="primary">araB_2</name>
    <name evidence="5" type="ORF">GAK35_00294</name>
</gene>
<sequence>MVAAQPPITSYGKVLMKAQLLVDGRHELGEGVLWCERSQSVFWTDIHASRLWNHHPQSGATRSWGMPERLCCYAFTADPEQLLIGLESRLAFFNLVSGAITPICRIEDDLPTTRLNDGRCDRQGRFVFGTLNEDPGREPIASFYRLNTDLSLERLQLPGIAISNSICFSPDGSLMYHCDTLQNKILCCDYDVRSGAVANQRVFADLADQPGSPDGSTVDADGYVWNAQWGGARVVRFAPDGGIERIVEIPTGQPSCVAFGGAGFDTLYVTTAHEGMTHEQRAEDALAGALFAVPLADVRGLPEGRFGG</sequence>
<dbReference type="InterPro" id="IPR005511">
    <property type="entry name" value="SMP-30"/>
</dbReference>
<protein>
    <submittedName>
        <fullName evidence="5">L-arabinolactonase</fullName>
    </submittedName>
</protein>
<evidence type="ECO:0000313" key="6">
    <source>
        <dbReference type="Proteomes" id="UP000462435"/>
    </source>
</evidence>
<dbReference type="PRINTS" id="PR01790">
    <property type="entry name" value="SMP30FAMILY"/>
</dbReference>
<evidence type="ECO:0000256" key="1">
    <source>
        <dbReference type="ARBA" id="ARBA00008853"/>
    </source>
</evidence>